<dbReference type="KEGG" id="rcr:NCTC10994_01297"/>
<accession>A0A2X4X0B1</accession>
<name>A0A2X4X0B1_9NOCA</name>
<keyword evidence="1" id="KW-0472">Membrane</keyword>
<dbReference type="Proteomes" id="UP000249091">
    <property type="component" value="Chromosome 1"/>
</dbReference>
<feature type="transmembrane region" description="Helical" evidence="1">
    <location>
        <begin position="39"/>
        <end position="65"/>
    </location>
</feature>
<organism evidence="2 3">
    <name type="scientific">Rhodococcus coprophilus</name>
    <dbReference type="NCBI Taxonomy" id="38310"/>
    <lineage>
        <taxon>Bacteria</taxon>
        <taxon>Bacillati</taxon>
        <taxon>Actinomycetota</taxon>
        <taxon>Actinomycetes</taxon>
        <taxon>Mycobacteriales</taxon>
        <taxon>Nocardiaceae</taxon>
        <taxon>Rhodococcus</taxon>
    </lineage>
</organism>
<evidence type="ECO:0000313" key="3">
    <source>
        <dbReference type="Proteomes" id="UP000249091"/>
    </source>
</evidence>
<proteinExistence type="predicted"/>
<dbReference type="RefSeq" id="WP_072700103.1">
    <property type="nucleotide sequence ID" value="NZ_JAFBBL010000001.1"/>
</dbReference>
<sequence>MKMLRTVSIVSVLCTVAVLIYVVPQLVVSGVVEVGGRGLELLVVLPTLVGLPCSLAGAIVGTACVLRRRSRGTATVLMTLGQVTTVALAAAMVVWALGFASSGWELVALPAALIVGQVMVAAGLLAATR</sequence>
<feature type="transmembrane region" description="Helical" evidence="1">
    <location>
        <begin position="77"/>
        <end position="100"/>
    </location>
</feature>
<dbReference type="STRING" id="1219011.GCA_001895045_02099"/>
<protein>
    <submittedName>
        <fullName evidence="2">Uncharacterized protein</fullName>
    </submittedName>
</protein>
<keyword evidence="1" id="KW-0812">Transmembrane</keyword>
<dbReference type="EMBL" id="LS483468">
    <property type="protein sequence ID" value="SQI29884.1"/>
    <property type="molecule type" value="Genomic_DNA"/>
</dbReference>
<feature type="transmembrane region" description="Helical" evidence="1">
    <location>
        <begin position="106"/>
        <end position="127"/>
    </location>
</feature>
<keyword evidence="3" id="KW-1185">Reference proteome</keyword>
<reference evidence="2 3" key="1">
    <citation type="submission" date="2018-06" db="EMBL/GenBank/DDBJ databases">
        <authorList>
            <consortium name="Pathogen Informatics"/>
            <person name="Doyle S."/>
        </authorList>
    </citation>
    <scope>NUCLEOTIDE SEQUENCE [LARGE SCALE GENOMIC DNA]</scope>
    <source>
        <strain evidence="2 3">NCTC10994</strain>
    </source>
</reference>
<keyword evidence="1" id="KW-1133">Transmembrane helix</keyword>
<dbReference type="AlphaFoldDB" id="A0A2X4X0B1"/>
<evidence type="ECO:0000313" key="2">
    <source>
        <dbReference type="EMBL" id="SQI29884.1"/>
    </source>
</evidence>
<evidence type="ECO:0000256" key="1">
    <source>
        <dbReference type="SAM" id="Phobius"/>
    </source>
</evidence>
<gene>
    <name evidence="2" type="ORF">NCTC10994_01297</name>
</gene>